<proteinExistence type="predicted"/>
<gene>
    <name evidence="1" type="ORF">RGQ29_014072</name>
</gene>
<dbReference type="AlphaFoldDB" id="A0AAN7J2P4"/>
<organism evidence="1 2">
    <name type="scientific">Quercus rubra</name>
    <name type="common">Northern red oak</name>
    <name type="synonym">Quercus borealis</name>
    <dbReference type="NCBI Taxonomy" id="3512"/>
    <lineage>
        <taxon>Eukaryota</taxon>
        <taxon>Viridiplantae</taxon>
        <taxon>Streptophyta</taxon>
        <taxon>Embryophyta</taxon>
        <taxon>Tracheophyta</taxon>
        <taxon>Spermatophyta</taxon>
        <taxon>Magnoliopsida</taxon>
        <taxon>eudicotyledons</taxon>
        <taxon>Gunneridae</taxon>
        <taxon>Pentapetalae</taxon>
        <taxon>rosids</taxon>
        <taxon>fabids</taxon>
        <taxon>Fagales</taxon>
        <taxon>Fagaceae</taxon>
        <taxon>Quercus</taxon>
    </lineage>
</organism>
<protein>
    <submittedName>
        <fullName evidence="1">Uncharacterized protein</fullName>
    </submittedName>
</protein>
<reference evidence="1 2" key="1">
    <citation type="journal article" date="2023" name="G3 (Bethesda)">
        <title>A haplotype-resolved chromosome-scale genome for Quercus rubra L. provides insights into the genetics of adaptive traits for red oak species.</title>
        <authorList>
            <person name="Kapoor B."/>
            <person name="Jenkins J."/>
            <person name="Schmutz J."/>
            <person name="Zhebentyayeva T."/>
            <person name="Kuelheim C."/>
            <person name="Coggeshall M."/>
            <person name="Heim C."/>
            <person name="Lasky J.R."/>
            <person name="Leites L."/>
            <person name="Islam-Faridi N."/>
            <person name="Romero-Severson J."/>
            <person name="DeLeo V.L."/>
            <person name="Lucas S.M."/>
            <person name="Lazic D."/>
            <person name="Gailing O."/>
            <person name="Carlson J."/>
            <person name="Staton M."/>
        </authorList>
    </citation>
    <scope>NUCLEOTIDE SEQUENCE [LARGE SCALE GENOMIC DNA]</scope>
    <source>
        <strain evidence="1">Pseudo-F2</strain>
    </source>
</reference>
<comment type="caution">
    <text evidence="1">The sequence shown here is derived from an EMBL/GenBank/DDBJ whole genome shotgun (WGS) entry which is preliminary data.</text>
</comment>
<name>A0AAN7J2P4_QUERU</name>
<dbReference type="EMBL" id="JAXUIC010000003">
    <property type="protein sequence ID" value="KAK4595825.1"/>
    <property type="molecule type" value="Genomic_DNA"/>
</dbReference>
<evidence type="ECO:0000313" key="1">
    <source>
        <dbReference type="EMBL" id="KAK4595825.1"/>
    </source>
</evidence>
<keyword evidence="2" id="KW-1185">Reference proteome</keyword>
<sequence>MCSERQPSEYSRQLYERYKMALEESIASVVVWLLIQEKERTFQYLQQVLDKLLEIVKWKLMGETAQVLIEKEKTEHRDTATYQDFLSKYADMRREEAISVSLSKQWPMQ</sequence>
<accession>A0AAN7J2P4</accession>
<dbReference type="Proteomes" id="UP001324115">
    <property type="component" value="Unassembled WGS sequence"/>
</dbReference>
<evidence type="ECO:0000313" key="2">
    <source>
        <dbReference type="Proteomes" id="UP001324115"/>
    </source>
</evidence>